<protein>
    <submittedName>
        <fullName evidence="2">Uncharacterized protein</fullName>
    </submittedName>
</protein>
<dbReference type="Proteomes" id="UP001165042">
    <property type="component" value="Unassembled WGS sequence"/>
</dbReference>
<keyword evidence="1" id="KW-0812">Transmembrane</keyword>
<reference evidence="2" key="1">
    <citation type="submission" date="2023-02" db="EMBL/GenBank/DDBJ databases">
        <title>Actinokineospora globicatena NBRC 15670.</title>
        <authorList>
            <person name="Ichikawa N."/>
            <person name="Sato H."/>
            <person name="Tonouchi N."/>
        </authorList>
    </citation>
    <scope>NUCLEOTIDE SEQUENCE</scope>
    <source>
        <strain evidence="2">NBRC 15670</strain>
    </source>
</reference>
<evidence type="ECO:0000256" key="1">
    <source>
        <dbReference type="SAM" id="Phobius"/>
    </source>
</evidence>
<evidence type="ECO:0000313" key="2">
    <source>
        <dbReference type="EMBL" id="GLW92796.1"/>
    </source>
</evidence>
<keyword evidence="3" id="KW-1185">Reference proteome</keyword>
<dbReference type="EMBL" id="BSSD01000005">
    <property type="protein sequence ID" value="GLW92796.1"/>
    <property type="molecule type" value="Genomic_DNA"/>
</dbReference>
<name>A0A9W6VB53_9PSEU</name>
<accession>A0A9W6VB53</accession>
<sequence length="165" mass="17185">MFVGGLVIKELALGLLAGALVVVVGTWPGGIPLFWAIAIAIPAMAVTAVVVRLSGPLEPIWTALPDETGSATHPQPATLAARLTEAAEDQHRFRTRIQPRLAAALTHTLGEPLNTPTACARLGPELHNVATNPNATLPDPERLAALLKSVVEGSPQVGPPSRVVE</sequence>
<feature type="transmembrane region" description="Helical" evidence="1">
    <location>
        <begin position="7"/>
        <end position="27"/>
    </location>
</feature>
<organism evidence="2 3">
    <name type="scientific">Actinokineospora globicatena</name>
    <dbReference type="NCBI Taxonomy" id="103729"/>
    <lineage>
        <taxon>Bacteria</taxon>
        <taxon>Bacillati</taxon>
        <taxon>Actinomycetota</taxon>
        <taxon>Actinomycetes</taxon>
        <taxon>Pseudonocardiales</taxon>
        <taxon>Pseudonocardiaceae</taxon>
        <taxon>Actinokineospora</taxon>
    </lineage>
</organism>
<dbReference type="AlphaFoldDB" id="A0A9W6VB53"/>
<feature type="transmembrane region" description="Helical" evidence="1">
    <location>
        <begin position="33"/>
        <end position="51"/>
    </location>
</feature>
<evidence type="ECO:0000313" key="3">
    <source>
        <dbReference type="Proteomes" id="UP001165042"/>
    </source>
</evidence>
<comment type="caution">
    <text evidence="2">The sequence shown here is derived from an EMBL/GenBank/DDBJ whole genome shotgun (WGS) entry which is preliminary data.</text>
</comment>
<gene>
    <name evidence="2" type="ORF">Aglo03_36120</name>
</gene>
<proteinExistence type="predicted"/>
<keyword evidence="1" id="KW-1133">Transmembrane helix</keyword>
<keyword evidence="1" id="KW-0472">Membrane</keyword>